<name>A0AAV4STZ3_CAEEX</name>
<dbReference type="AlphaFoldDB" id="A0AAV4STZ3"/>
<reference evidence="1 2" key="1">
    <citation type="submission" date="2021-06" db="EMBL/GenBank/DDBJ databases">
        <title>Caerostris extrusa draft genome.</title>
        <authorList>
            <person name="Kono N."/>
            <person name="Arakawa K."/>
        </authorList>
    </citation>
    <scope>NUCLEOTIDE SEQUENCE [LARGE SCALE GENOMIC DNA]</scope>
</reference>
<proteinExistence type="predicted"/>
<evidence type="ECO:0000313" key="1">
    <source>
        <dbReference type="EMBL" id="GIY36621.1"/>
    </source>
</evidence>
<dbReference type="EMBL" id="BPLR01010069">
    <property type="protein sequence ID" value="GIY36621.1"/>
    <property type="molecule type" value="Genomic_DNA"/>
</dbReference>
<sequence>METAEDEWWRRMERAGDDRQLRSGKCTRASNQNLWIQRVRQYPRSCWPRLHFHESYLKKNAVHSYQL</sequence>
<accession>A0AAV4STZ3</accession>
<gene>
    <name evidence="1" type="ORF">CEXT_287861</name>
</gene>
<dbReference type="Proteomes" id="UP001054945">
    <property type="component" value="Unassembled WGS sequence"/>
</dbReference>
<keyword evidence="2" id="KW-1185">Reference proteome</keyword>
<evidence type="ECO:0000313" key="2">
    <source>
        <dbReference type="Proteomes" id="UP001054945"/>
    </source>
</evidence>
<organism evidence="1 2">
    <name type="scientific">Caerostris extrusa</name>
    <name type="common">Bark spider</name>
    <name type="synonym">Caerostris bankana</name>
    <dbReference type="NCBI Taxonomy" id="172846"/>
    <lineage>
        <taxon>Eukaryota</taxon>
        <taxon>Metazoa</taxon>
        <taxon>Ecdysozoa</taxon>
        <taxon>Arthropoda</taxon>
        <taxon>Chelicerata</taxon>
        <taxon>Arachnida</taxon>
        <taxon>Araneae</taxon>
        <taxon>Araneomorphae</taxon>
        <taxon>Entelegynae</taxon>
        <taxon>Araneoidea</taxon>
        <taxon>Araneidae</taxon>
        <taxon>Caerostris</taxon>
    </lineage>
</organism>
<comment type="caution">
    <text evidence="1">The sequence shown here is derived from an EMBL/GenBank/DDBJ whole genome shotgun (WGS) entry which is preliminary data.</text>
</comment>
<protein>
    <submittedName>
        <fullName evidence="1">Uncharacterized protein</fullName>
    </submittedName>
</protein>